<dbReference type="EMBL" id="JAPDGR010002676">
    <property type="protein sequence ID" value="KAJ2974697.1"/>
    <property type="molecule type" value="Genomic_DNA"/>
</dbReference>
<evidence type="ECO:0000313" key="1">
    <source>
        <dbReference type="EMBL" id="KAJ2974697.1"/>
    </source>
</evidence>
<comment type="caution">
    <text evidence="1">The sequence shown here is derived from an EMBL/GenBank/DDBJ whole genome shotgun (WGS) entry which is preliminary data.</text>
</comment>
<name>A0ACC1N630_9PEZI</name>
<reference evidence="1" key="1">
    <citation type="submission" date="2022-10" db="EMBL/GenBank/DDBJ databases">
        <title>Genome Sequence of Xylaria curta.</title>
        <authorList>
            <person name="Buettner E."/>
        </authorList>
    </citation>
    <scope>NUCLEOTIDE SEQUENCE</scope>
    <source>
        <strain evidence="1">Babe10</strain>
    </source>
</reference>
<keyword evidence="2" id="KW-1185">Reference proteome</keyword>
<evidence type="ECO:0000313" key="2">
    <source>
        <dbReference type="Proteomes" id="UP001143856"/>
    </source>
</evidence>
<proteinExistence type="predicted"/>
<gene>
    <name evidence="1" type="ORF">NUW58_g8572</name>
</gene>
<organism evidence="1 2">
    <name type="scientific">Xylaria curta</name>
    <dbReference type="NCBI Taxonomy" id="42375"/>
    <lineage>
        <taxon>Eukaryota</taxon>
        <taxon>Fungi</taxon>
        <taxon>Dikarya</taxon>
        <taxon>Ascomycota</taxon>
        <taxon>Pezizomycotina</taxon>
        <taxon>Sordariomycetes</taxon>
        <taxon>Xylariomycetidae</taxon>
        <taxon>Xylariales</taxon>
        <taxon>Xylariaceae</taxon>
        <taxon>Xylaria</taxon>
    </lineage>
</organism>
<accession>A0ACC1N630</accession>
<protein>
    <submittedName>
        <fullName evidence="1">Uncharacterized protein</fullName>
    </submittedName>
</protein>
<sequence>MSEVNRSQIVDLGEKEVPSKVTARDQGTHSRRRNGEGNKENLPVDAPVVTPSNIETAPVAGKPPDGADQEMREKSDQFEGPVRKDEERSAEEPGEAAQEKADSTIYASGQDAKKTTFPALVIKDKVVQADTNRVKEIVVEVPKDAQGGLFIAWLGPWGGLKYTSVDATDGSAVVPDSLNGHVWAVLTNKEGVKAADIDTVTVAGPEVIWVSQQWSVADL</sequence>
<dbReference type="Proteomes" id="UP001143856">
    <property type="component" value="Unassembled WGS sequence"/>
</dbReference>